<sequence>MTKDGIEYLRKLLPTLKTNDEKNDVNSLIEASKKLDMLIDCYEESIEN</sequence>
<dbReference type="Proteomes" id="UP000198304">
    <property type="component" value="Unassembled WGS sequence"/>
</dbReference>
<protein>
    <recommendedName>
        <fullName evidence="3">Spo0E like sporulation regulatory protein</fullName>
    </recommendedName>
</protein>
<gene>
    <name evidence="1" type="ORF">SAMN05446037_1006207</name>
</gene>
<dbReference type="AlphaFoldDB" id="A0A239CY42"/>
<keyword evidence="2" id="KW-1185">Reference proteome</keyword>
<accession>A0A239CY42</accession>
<reference evidence="1 2" key="1">
    <citation type="submission" date="2017-06" db="EMBL/GenBank/DDBJ databases">
        <authorList>
            <person name="Kim H.J."/>
            <person name="Triplett B.A."/>
        </authorList>
    </citation>
    <scope>NUCLEOTIDE SEQUENCE [LARGE SCALE GENOMIC DNA]</scope>
    <source>
        <strain evidence="1 2">SCA</strain>
    </source>
</reference>
<evidence type="ECO:0000313" key="1">
    <source>
        <dbReference type="EMBL" id="SNS24678.1"/>
    </source>
</evidence>
<dbReference type="EMBL" id="FZOJ01000006">
    <property type="protein sequence ID" value="SNS24678.1"/>
    <property type="molecule type" value="Genomic_DNA"/>
</dbReference>
<evidence type="ECO:0008006" key="3">
    <source>
        <dbReference type="Google" id="ProtNLM"/>
    </source>
</evidence>
<evidence type="ECO:0000313" key="2">
    <source>
        <dbReference type="Proteomes" id="UP000198304"/>
    </source>
</evidence>
<organism evidence="1 2">
    <name type="scientific">Anaerovirgula multivorans</name>
    <dbReference type="NCBI Taxonomy" id="312168"/>
    <lineage>
        <taxon>Bacteria</taxon>
        <taxon>Bacillati</taxon>
        <taxon>Bacillota</taxon>
        <taxon>Clostridia</taxon>
        <taxon>Peptostreptococcales</taxon>
        <taxon>Natronincolaceae</taxon>
        <taxon>Anaerovirgula</taxon>
    </lineage>
</organism>
<proteinExistence type="predicted"/>
<name>A0A239CY42_9FIRM</name>
<dbReference type="RefSeq" id="WP_176431278.1">
    <property type="nucleotide sequence ID" value="NZ_FZOJ01000006.1"/>
</dbReference>